<reference evidence="1" key="1">
    <citation type="submission" date="2021-01" db="EMBL/GenBank/DDBJ databases">
        <authorList>
            <person name="Corre E."/>
            <person name="Pelletier E."/>
            <person name="Niang G."/>
            <person name="Scheremetjew M."/>
            <person name="Finn R."/>
            <person name="Kale V."/>
            <person name="Holt S."/>
            <person name="Cochrane G."/>
            <person name="Meng A."/>
            <person name="Brown T."/>
            <person name="Cohen L."/>
        </authorList>
    </citation>
    <scope>NUCLEOTIDE SEQUENCE</scope>
    <source>
        <strain evidence="1">SoJaBio B1-5/56/2</strain>
    </source>
</reference>
<name>A0A7S4PP49_9EUKA</name>
<dbReference type="AlphaFoldDB" id="A0A7S4PP49"/>
<protein>
    <submittedName>
        <fullName evidence="1">Uncharacterized protein</fullName>
    </submittedName>
</protein>
<gene>
    <name evidence="1" type="ORF">NAES01612_LOCUS26368</name>
</gene>
<evidence type="ECO:0000313" key="1">
    <source>
        <dbReference type="EMBL" id="CAE2341382.1"/>
    </source>
</evidence>
<accession>A0A7S4PP49</accession>
<organism evidence="1">
    <name type="scientific">Paramoeba aestuarina</name>
    <dbReference type="NCBI Taxonomy" id="180227"/>
    <lineage>
        <taxon>Eukaryota</taxon>
        <taxon>Amoebozoa</taxon>
        <taxon>Discosea</taxon>
        <taxon>Flabellinia</taxon>
        <taxon>Dactylopodida</taxon>
        <taxon>Paramoebidae</taxon>
        <taxon>Paramoeba</taxon>
    </lineage>
</organism>
<dbReference type="EMBL" id="HBKR01040450">
    <property type="protein sequence ID" value="CAE2341382.1"/>
    <property type="molecule type" value="Transcribed_RNA"/>
</dbReference>
<proteinExistence type="predicted"/>
<sequence>MRFVPKKNADIRQMFRGCQRFAEERYLKSAMVVLLGEEVYLYEDRIQIEGDKIYFSFHAGKPIPPLNFAACWNCEELYPYHYITPCASSTSPPDSTYSFNLPPILFSISPSGAVHLMFDFFENDWMVGWGEGEAVIPQVKYGGKSYVETVNPGGEDNFSYGMNDDEIKKFIEPPEEKPIGKGIKRAR</sequence>